<dbReference type="Gene3D" id="1.10.30.10">
    <property type="entry name" value="High mobility group box domain"/>
    <property type="match status" value="5"/>
</dbReference>
<dbReference type="Pfam" id="PF00505">
    <property type="entry name" value="HMG_box"/>
    <property type="match status" value="4"/>
</dbReference>
<dbReference type="SMART" id="SM00398">
    <property type="entry name" value="HMG"/>
    <property type="match status" value="6"/>
</dbReference>
<gene>
    <name evidence="7" type="ORF">CVLEPA_LOCUS30012</name>
</gene>
<keyword evidence="8" id="KW-1185">Reference proteome</keyword>
<dbReference type="InterPro" id="IPR036910">
    <property type="entry name" value="HMG_box_dom_sf"/>
</dbReference>
<feature type="compositionally biased region" description="Basic and acidic residues" evidence="5">
    <location>
        <begin position="443"/>
        <end position="453"/>
    </location>
</feature>
<feature type="compositionally biased region" description="Basic and acidic residues" evidence="5">
    <location>
        <begin position="359"/>
        <end position="370"/>
    </location>
</feature>
<feature type="compositionally biased region" description="Basic and acidic residues" evidence="5">
    <location>
        <begin position="740"/>
        <end position="771"/>
    </location>
</feature>
<evidence type="ECO:0000256" key="2">
    <source>
        <dbReference type="ARBA" id="ARBA00023125"/>
    </source>
</evidence>
<evidence type="ECO:0000256" key="5">
    <source>
        <dbReference type="SAM" id="MobiDB-lite"/>
    </source>
</evidence>
<dbReference type="CDD" id="cd22001">
    <property type="entry name" value="HMG-box_UBF1_rpt4"/>
    <property type="match status" value="1"/>
</dbReference>
<comment type="subcellular location">
    <subcellularLocation>
        <location evidence="1">Nucleus</location>
    </subcellularLocation>
</comment>
<feature type="compositionally biased region" description="Acidic residues" evidence="5">
    <location>
        <begin position="413"/>
        <end position="442"/>
    </location>
</feature>
<evidence type="ECO:0000259" key="6">
    <source>
        <dbReference type="PROSITE" id="PS50118"/>
    </source>
</evidence>
<dbReference type="CDD" id="cd21998">
    <property type="entry name" value="HMG-box_UBF1_rpt1-like"/>
    <property type="match status" value="1"/>
</dbReference>
<protein>
    <recommendedName>
        <fullName evidence="6">HMG box domain-containing protein</fullName>
    </recommendedName>
</protein>
<feature type="compositionally biased region" description="Acidic residues" evidence="5">
    <location>
        <begin position="395"/>
        <end position="405"/>
    </location>
</feature>
<feature type="DNA-binding region" description="HMG box" evidence="4">
    <location>
        <begin position="109"/>
        <end position="177"/>
    </location>
</feature>
<feature type="DNA-binding region" description="HMG box" evidence="4">
    <location>
        <begin position="290"/>
        <end position="354"/>
    </location>
</feature>
<evidence type="ECO:0000313" key="7">
    <source>
        <dbReference type="EMBL" id="CAK8696678.1"/>
    </source>
</evidence>
<keyword evidence="3 4" id="KW-0539">Nucleus</keyword>
<evidence type="ECO:0000256" key="3">
    <source>
        <dbReference type="ARBA" id="ARBA00023242"/>
    </source>
</evidence>
<feature type="compositionally biased region" description="Low complexity" evidence="5">
    <location>
        <begin position="794"/>
        <end position="821"/>
    </location>
</feature>
<evidence type="ECO:0000313" key="8">
    <source>
        <dbReference type="Proteomes" id="UP001642483"/>
    </source>
</evidence>
<organism evidence="7 8">
    <name type="scientific">Clavelina lepadiformis</name>
    <name type="common">Light-bulb sea squirt</name>
    <name type="synonym">Ascidia lepadiformis</name>
    <dbReference type="NCBI Taxonomy" id="159417"/>
    <lineage>
        <taxon>Eukaryota</taxon>
        <taxon>Metazoa</taxon>
        <taxon>Chordata</taxon>
        <taxon>Tunicata</taxon>
        <taxon>Ascidiacea</taxon>
        <taxon>Aplousobranchia</taxon>
        <taxon>Clavelinidae</taxon>
        <taxon>Clavelina</taxon>
    </lineage>
</organism>
<feature type="domain" description="HMG box" evidence="6">
    <location>
        <begin position="191"/>
        <end position="259"/>
    </location>
</feature>
<keyword evidence="2 4" id="KW-0238">DNA-binding</keyword>
<feature type="compositionally biased region" description="Acidic residues" evidence="5">
    <location>
        <begin position="783"/>
        <end position="793"/>
    </location>
</feature>
<feature type="compositionally biased region" description="Low complexity" evidence="5">
    <location>
        <begin position="772"/>
        <end position="782"/>
    </location>
</feature>
<dbReference type="Proteomes" id="UP001642483">
    <property type="component" value="Unassembled WGS sequence"/>
</dbReference>
<dbReference type="InterPro" id="IPR009071">
    <property type="entry name" value="HMG_box_dom"/>
</dbReference>
<feature type="domain" description="HMG box" evidence="6">
    <location>
        <begin position="290"/>
        <end position="354"/>
    </location>
</feature>
<feature type="domain" description="HMG box" evidence="6">
    <location>
        <begin position="653"/>
        <end position="717"/>
    </location>
</feature>
<reference evidence="7 8" key="1">
    <citation type="submission" date="2024-02" db="EMBL/GenBank/DDBJ databases">
        <authorList>
            <person name="Daric V."/>
            <person name="Darras S."/>
        </authorList>
    </citation>
    <scope>NUCLEOTIDE SEQUENCE [LARGE SCALE GENOMIC DNA]</scope>
</reference>
<dbReference type="PANTHER" id="PTHR46318:SF3">
    <property type="entry name" value="UPSTREAM BINDING TRANSCRIPTION FACTOR"/>
    <property type="match status" value="1"/>
</dbReference>
<proteinExistence type="predicted"/>
<feature type="region of interest" description="Disordered" evidence="5">
    <location>
        <begin position="732"/>
        <end position="821"/>
    </location>
</feature>
<dbReference type="EMBL" id="CAWYQH010000163">
    <property type="protein sequence ID" value="CAK8696678.1"/>
    <property type="molecule type" value="Genomic_DNA"/>
</dbReference>
<name>A0ABP0GZU8_CLALP</name>
<dbReference type="PROSITE" id="PS50118">
    <property type="entry name" value="HMG_BOX_2"/>
    <property type="match status" value="5"/>
</dbReference>
<accession>A0ABP0GZU8</accession>
<comment type="caution">
    <text evidence="7">The sequence shown here is derived from an EMBL/GenBank/DDBJ whole genome shotgun (WGS) entry which is preliminary data.</text>
</comment>
<feature type="domain" description="HMG box" evidence="6">
    <location>
        <begin position="465"/>
        <end position="533"/>
    </location>
</feature>
<feature type="DNA-binding region" description="HMG box" evidence="4">
    <location>
        <begin position="465"/>
        <end position="533"/>
    </location>
</feature>
<dbReference type="InterPro" id="IPR051762">
    <property type="entry name" value="UBF1"/>
</dbReference>
<feature type="domain" description="HMG box" evidence="6">
    <location>
        <begin position="109"/>
        <end position="177"/>
    </location>
</feature>
<dbReference type="SUPFAM" id="SSF47095">
    <property type="entry name" value="HMG-box"/>
    <property type="match status" value="5"/>
</dbReference>
<dbReference type="PANTHER" id="PTHR46318">
    <property type="entry name" value="UPSTREAM BINDING TRANSCRIPTION FACTOR"/>
    <property type="match status" value="1"/>
</dbReference>
<feature type="DNA-binding region" description="HMG box" evidence="4">
    <location>
        <begin position="191"/>
        <end position="259"/>
    </location>
</feature>
<feature type="DNA-binding region" description="HMG box" evidence="4">
    <location>
        <begin position="653"/>
        <end position="717"/>
    </location>
</feature>
<sequence>MSNKKHLKQEKSVTEDSTKWTTEDTNNLLSRMLCNLSKPDTMKYTSMLDKLAWDKVKFGNFSADDCKLKWTTLSREVRKYRTLTELVIDAKEYLRDPYKGQIKKHPDYPKRPLTPYFRFFMEKRDTFAEKHKDMTNLEVTAELSKRYRALATKKKEKYLEEWKKETINFQTAMKKFKEDHPDYFAVGPTKPPEPHTPMIIYKEDFYEEYARKHPNLSKKECCEALKKKYKSLPDDRKQKYIEKALKEQQEYKVAMEKYLESNPTVAKKSSRTVLNKYERKLNDKSIGKPDKPPSNGYNLFCTETMSTLKSMLSQNRIIECGRLWNLKSAEEKQHYHIRYLKLKEQYNENYKKFFNSLTPDERTKEKEQSQPKKRQATNSNTTGKLIKLEAKDSSSEDSSDDEYENISDHLNDTSDDDEDEDDDSDSGNDEEDDNENEEDVIDEDAKQENDIKSEVLLPGLAPVRPTTPISALFLYQKAHRKKVESQYPGMSSDEITRLLARRYHELPEHRRHKYAQREKQQRALYNEKMQQYLKTGTKKNGMETKNDPPVQPQPVTGEQLYHEKCASFYQKKFKTQAEVEAALRTSWSKFSKVRKQPYIKAAQELNEKNIAAYRVAMEKNNFVVHDSVSEEYSTEGKSKTMSARKVKLDGEPKKPPPNGYQLFSATYLSKLSHLSQNEKFKEIGRMWKKLDPAKKQAFANEAKKSNDKYKRELEIWLKQLPPDVVKQYIEQQSKKRIKKVRGDAESSPSDKKIKLTKAEEDQETKDVDHSSSSESAADSDSSSSEDESDDEDSSSSSSDSDGDVSSGSSSSEDMSSSSQSD</sequence>
<evidence type="ECO:0000256" key="1">
    <source>
        <dbReference type="ARBA" id="ARBA00004123"/>
    </source>
</evidence>
<evidence type="ECO:0000256" key="4">
    <source>
        <dbReference type="PROSITE-ProRule" id="PRU00267"/>
    </source>
</evidence>
<feature type="region of interest" description="Disordered" evidence="5">
    <location>
        <begin position="355"/>
        <end position="453"/>
    </location>
</feature>